<feature type="compositionally biased region" description="Basic and acidic residues" evidence="1">
    <location>
        <begin position="1"/>
        <end position="20"/>
    </location>
</feature>
<dbReference type="KEGG" id="ath:AT2G11773"/>
<proteinExistence type="predicted"/>
<feature type="compositionally biased region" description="Basic residues" evidence="1">
    <location>
        <begin position="26"/>
        <end position="35"/>
    </location>
</feature>
<gene>
    <name evidence="2" type="ordered locus">At2g11773</name>
    <name evidence="3" type="ORF">C24_LOCUS7576</name>
</gene>
<organism evidence="3 4">
    <name type="scientific">Arabidopsis thaliana</name>
    <name type="common">Mouse-ear cress</name>
    <dbReference type="NCBI Taxonomy" id="3702"/>
    <lineage>
        <taxon>Eukaryota</taxon>
        <taxon>Viridiplantae</taxon>
        <taxon>Streptophyta</taxon>
        <taxon>Embryophyta</taxon>
        <taxon>Tracheophyta</taxon>
        <taxon>Spermatophyta</taxon>
        <taxon>Magnoliopsida</taxon>
        <taxon>eudicotyledons</taxon>
        <taxon>Gunneridae</taxon>
        <taxon>Pentapetalae</taxon>
        <taxon>rosids</taxon>
        <taxon>malvids</taxon>
        <taxon>Brassicales</taxon>
        <taxon>Brassicaceae</taxon>
        <taxon>Camelineae</taxon>
        <taxon>Arabidopsis</taxon>
    </lineage>
</organism>
<dbReference type="EMBL" id="CACSHJ010000088">
    <property type="protein sequence ID" value="CAA0360105.1"/>
    <property type="molecule type" value="Genomic_DNA"/>
</dbReference>
<dbReference type="Proteomes" id="UP000434276">
    <property type="component" value="Unassembled WGS sequence"/>
</dbReference>
<evidence type="ECO:0000256" key="1">
    <source>
        <dbReference type="SAM" id="MobiDB-lite"/>
    </source>
</evidence>
<dbReference type="RefSeq" id="NP_001118299.1">
    <property type="nucleotide sequence ID" value="NM_001124827.1"/>
</dbReference>
<dbReference type="GeneID" id="6241340"/>
<protein>
    <submittedName>
        <fullName evidence="3">Uncharacterized protein</fullName>
    </submittedName>
</protein>
<dbReference type="OrthoDB" id="10576421at2759"/>
<evidence type="ECO:0000313" key="4">
    <source>
        <dbReference type="Proteomes" id="UP000434276"/>
    </source>
</evidence>
<evidence type="ECO:0000313" key="3">
    <source>
        <dbReference type="EMBL" id="CAA0360105.1"/>
    </source>
</evidence>
<accession>A0A5S9WXP9</accession>
<name>A0A5S9WXP9_ARATH</name>
<dbReference type="Araport" id="AT2G11773"/>
<dbReference type="AlphaFoldDB" id="A0A5S9WXP9"/>
<sequence>MRKMRGRGDEGRYVAEEKRSSPPQRKGIKRWRFRL</sequence>
<evidence type="ECO:0000313" key="2">
    <source>
        <dbReference type="Araport" id="AT2G11773"/>
    </source>
</evidence>
<feature type="region of interest" description="Disordered" evidence="1">
    <location>
        <begin position="1"/>
        <end position="35"/>
    </location>
</feature>
<dbReference type="ExpressionAtlas" id="A0A5S9WXP9">
    <property type="expression patterns" value="baseline"/>
</dbReference>
<reference evidence="3 4" key="1">
    <citation type="submission" date="2019-12" db="EMBL/GenBank/DDBJ databases">
        <authorList>
            <person name="Jiao W.-B."/>
            <person name="Schneeberger K."/>
        </authorList>
    </citation>
    <scope>NUCLEOTIDE SEQUENCE [LARGE SCALE GENOMIC DNA]</scope>
    <source>
        <strain evidence="4">cv. C24</strain>
    </source>
</reference>